<gene>
    <name evidence="2" type="ORF">GSTUM_00012166001</name>
</gene>
<evidence type="ECO:0000313" key="3">
    <source>
        <dbReference type="Proteomes" id="UP000006911"/>
    </source>
</evidence>
<evidence type="ECO:0000256" key="1">
    <source>
        <dbReference type="SAM" id="MobiDB-lite"/>
    </source>
</evidence>
<feature type="compositionally biased region" description="Basic and acidic residues" evidence="1">
    <location>
        <begin position="56"/>
        <end position="70"/>
    </location>
</feature>
<dbReference type="InParanoid" id="D5GQ26"/>
<protein>
    <submittedName>
        <fullName evidence="2">(Perigord truffle) hypothetical protein</fullName>
    </submittedName>
</protein>
<dbReference type="HOGENOM" id="CLU_2759657_0_0_1"/>
<name>D5GQ26_TUBMM</name>
<sequence>MNAAKSLDCRIPKRWIPPNRPSMQIVLALVSQVSWGERKERARHTTGDKPNNPNRKNNEPRVHLLKHLID</sequence>
<organism evidence="2 3">
    <name type="scientific">Tuber melanosporum (strain Mel28)</name>
    <name type="common">Perigord black truffle</name>
    <dbReference type="NCBI Taxonomy" id="656061"/>
    <lineage>
        <taxon>Eukaryota</taxon>
        <taxon>Fungi</taxon>
        <taxon>Dikarya</taxon>
        <taxon>Ascomycota</taxon>
        <taxon>Pezizomycotina</taxon>
        <taxon>Pezizomycetes</taxon>
        <taxon>Pezizales</taxon>
        <taxon>Tuberaceae</taxon>
        <taxon>Tuber</taxon>
    </lineage>
</organism>
<dbReference type="EMBL" id="FN430382">
    <property type="protein sequence ID" value="CAZ86619.1"/>
    <property type="molecule type" value="Genomic_DNA"/>
</dbReference>
<feature type="compositionally biased region" description="Basic and acidic residues" evidence="1">
    <location>
        <begin position="36"/>
        <end position="47"/>
    </location>
</feature>
<feature type="region of interest" description="Disordered" evidence="1">
    <location>
        <begin position="35"/>
        <end position="70"/>
    </location>
</feature>
<dbReference type="AlphaFoldDB" id="D5GQ26"/>
<keyword evidence="3" id="KW-1185">Reference proteome</keyword>
<dbReference type="Proteomes" id="UP000006911">
    <property type="component" value="Unassembled WGS sequence"/>
</dbReference>
<evidence type="ECO:0000313" key="2">
    <source>
        <dbReference type="EMBL" id="CAZ86619.1"/>
    </source>
</evidence>
<accession>D5GQ26</accession>
<dbReference type="KEGG" id="tml:GSTUM_00012166001"/>
<reference evidence="2 3" key="1">
    <citation type="journal article" date="2010" name="Nature">
        <title>Perigord black truffle genome uncovers evolutionary origins and mechanisms of symbiosis.</title>
        <authorList>
            <person name="Martin F."/>
            <person name="Kohler A."/>
            <person name="Murat C."/>
            <person name="Balestrini R."/>
            <person name="Coutinho P.M."/>
            <person name="Jaillon O."/>
            <person name="Montanini B."/>
            <person name="Morin E."/>
            <person name="Noel B."/>
            <person name="Percudani R."/>
            <person name="Porcel B."/>
            <person name="Rubini A."/>
            <person name="Amicucci A."/>
            <person name="Amselem J."/>
            <person name="Anthouard V."/>
            <person name="Arcioni S."/>
            <person name="Artiguenave F."/>
            <person name="Aury J.M."/>
            <person name="Ballario P."/>
            <person name="Bolchi A."/>
            <person name="Brenna A."/>
            <person name="Brun A."/>
            <person name="Buee M."/>
            <person name="Cantarel B."/>
            <person name="Chevalier G."/>
            <person name="Couloux A."/>
            <person name="Da Silva C."/>
            <person name="Denoeud F."/>
            <person name="Duplessis S."/>
            <person name="Ghignone S."/>
            <person name="Hilselberger B."/>
            <person name="Iotti M."/>
            <person name="Marcais B."/>
            <person name="Mello A."/>
            <person name="Miranda M."/>
            <person name="Pacioni G."/>
            <person name="Quesneville H."/>
            <person name="Riccioni C."/>
            <person name="Ruotolo R."/>
            <person name="Splivallo R."/>
            <person name="Stocchi V."/>
            <person name="Tisserant E."/>
            <person name="Viscomi A.R."/>
            <person name="Zambonelli A."/>
            <person name="Zampieri E."/>
            <person name="Henrissat B."/>
            <person name="Lebrun M.H."/>
            <person name="Paolocci F."/>
            <person name="Bonfante P."/>
            <person name="Ottonello S."/>
            <person name="Wincker P."/>
        </authorList>
    </citation>
    <scope>NUCLEOTIDE SEQUENCE [LARGE SCALE GENOMIC DNA]</scope>
    <source>
        <strain evidence="2 3">Mel28</strain>
    </source>
</reference>
<proteinExistence type="predicted"/>